<comment type="caution">
    <text evidence="3">The sequence shown here is derived from an EMBL/GenBank/DDBJ whole genome shotgun (WGS) entry which is preliminary data.</text>
</comment>
<dbReference type="Proteomes" id="UP000054770">
    <property type="component" value="Unassembled WGS sequence"/>
</dbReference>
<proteinExistence type="predicted"/>
<evidence type="ECO:0000313" key="3">
    <source>
        <dbReference type="EMBL" id="SAL77892.1"/>
    </source>
</evidence>
<sequence length="164" mass="16975">MLAQMVRPPSGSASSPSDGAGGSRRATHPAPKRERVRPVFLLAGLVVAPLAWIIQICTSEALASQACFPMGHPLSAPELTSLLRIVAAVSVGAFVLGSLGFAAAWTSWRAARTDLDESSAAGLPERGRRTRFLALVGVLGSPVFMLGLLLTAMAALVVSPCAGW</sequence>
<dbReference type="OrthoDB" id="5572070at2"/>
<dbReference type="EMBL" id="FCON02000074">
    <property type="protein sequence ID" value="SAL77892.1"/>
    <property type="molecule type" value="Genomic_DNA"/>
</dbReference>
<accession>A0A158K9V8</accession>
<evidence type="ECO:0000313" key="4">
    <source>
        <dbReference type="Proteomes" id="UP000054770"/>
    </source>
</evidence>
<feature type="transmembrane region" description="Helical" evidence="2">
    <location>
        <begin position="39"/>
        <end position="62"/>
    </location>
</feature>
<keyword evidence="2" id="KW-1133">Transmembrane helix</keyword>
<keyword evidence="4" id="KW-1185">Reference proteome</keyword>
<name>A0A158K9V8_9BURK</name>
<gene>
    <name evidence="3" type="ORF">AWB68_05301</name>
</gene>
<protein>
    <submittedName>
        <fullName evidence="3">Uncharacterized protein</fullName>
    </submittedName>
</protein>
<evidence type="ECO:0000256" key="2">
    <source>
        <dbReference type="SAM" id="Phobius"/>
    </source>
</evidence>
<dbReference type="RefSeq" id="WP_125483046.1">
    <property type="nucleotide sequence ID" value="NZ_FCON02000074.1"/>
</dbReference>
<keyword evidence="2" id="KW-0472">Membrane</keyword>
<reference evidence="3" key="1">
    <citation type="submission" date="2016-01" db="EMBL/GenBank/DDBJ databases">
        <authorList>
            <person name="Peeters C."/>
        </authorList>
    </citation>
    <scope>NUCLEOTIDE SEQUENCE [LARGE SCALE GENOMIC DNA]</scope>
    <source>
        <strain evidence="3">LMG 22940</strain>
    </source>
</reference>
<organism evidence="3 4">
    <name type="scientific">Caballeronia choica</name>
    <dbReference type="NCBI Taxonomy" id="326476"/>
    <lineage>
        <taxon>Bacteria</taxon>
        <taxon>Pseudomonadati</taxon>
        <taxon>Pseudomonadota</taxon>
        <taxon>Betaproteobacteria</taxon>
        <taxon>Burkholderiales</taxon>
        <taxon>Burkholderiaceae</taxon>
        <taxon>Caballeronia</taxon>
    </lineage>
</organism>
<dbReference type="AlphaFoldDB" id="A0A158K9V8"/>
<evidence type="ECO:0000256" key="1">
    <source>
        <dbReference type="SAM" id="MobiDB-lite"/>
    </source>
</evidence>
<feature type="transmembrane region" description="Helical" evidence="2">
    <location>
        <begin position="132"/>
        <end position="158"/>
    </location>
</feature>
<feature type="transmembrane region" description="Helical" evidence="2">
    <location>
        <begin position="82"/>
        <end position="105"/>
    </location>
</feature>
<keyword evidence="2" id="KW-0812">Transmembrane</keyword>
<feature type="region of interest" description="Disordered" evidence="1">
    <location>
        <begin position="1"/>
        <end position="30"/>
    </location>
</feature>
<feature type="compositionally biased region" description="Low complexity" evidence="1">
    <location>
        <begin position="7"/>
        <end position="18"/>
    </location>
</feature>